<comment type="caution">
    <text evidence="1">The sequence shown here is derived from an EMBL/GenBank/DDBJ whole genome shotgun (WGS) entry which is preliminary data.</text>
</comment>
<protein>
    <submittedName>
        <fullName evidence="1">Uncharacterized protein</fullName>
    </submittedName>
</protein>
<dbReference type="EMBL" id="QGKY02001250">
    <property type="protein sequence ID" value="KAF2565082.1"/>
    <property type="molecule type" value="Genomic_DNA"/>
</dbReference>
<evidence type="ECO:0000313" key="1">
    <source>
        <dbReference type="EMBL" id="KAF2565082.1"/>
    </source>
</evidence>
<reference evidence="1" key="1">
    <citation type="submission" date="2019-12" db="EMBL/GenBank/DDBJ databases">
        <title>Genome sequencing and annotation of Brassica cretica.</title>
        <authorList>
            <person name="Studholme D.J."/>
            <person name="Sarris P.F."/>
        </authorList>
    </citation>
    <scope>NUCLEOTIDE SEQUENCE</scope>
    <source>
        <strain evidence="1">PFS-102/07</strain>
        <tissue evidence="1">Leaf</tissue>
    </source>
</reference>
<sequence length="165" mass="18906">MFRWPSTSRDSHVAGGRPDLWMMVQGVGTNLINECIGWYEQVMSVVWVKSQGRLGQMMTHQFQVMQKDVGLCMSRERPDAYPYPFKDFSKLSSKSNLSQWRTDELISSMDVAKPRCTLQGHDPKNRKVGRSSYLEVIDGLEGMEAMQDLFMDDLDKGSNMDQRVA</sequence>
<gene>
    <name evidence="1" type="ORF">F2Q70_00018544</name>
</gene>
<organism evidence="1">
    <name type="scientific">Brassica cretica</name>
    <name type="common">Mustard</name>
    <dbReference type="NCBI Taxonomy" id="69181"/>
    <lineage>
        <taxon>Eukaryota</taxon>
        <taxon>Viridiplantae</taxon>
        <taxon>Streptophyta</taxon>
        <taxon>Embryophyta</taxon>
        <taxon>Tracheophyta</taxon>
        <taxon>Spermatophyta</taxon>
        <taxon>Magnoliopsida</taxon>
        <taxon>eudicotyledons</taxon>
        <taxon>Gunneridae</taxon>
        <taxon>Pentapetalae</taxon>
        <taxon>rosids</taxon>
        <taxon>malvids</taxon>
        <taxon>Brassicales</taxon>
        <taxon>Brassicaceae</taxon>
        <taxon>Brassiceae</taxon>
        <taxon>Brassica</taxon>
    </lineage>
</organism>
<accession>A0A8S9I6S1</accession>
<dbReference type="AlphaFoldDB" id="A0A8S9I6S1"/>
<name>A0A8S9I6S1_BRACR</name>
<proteinExistence type="predicted"/>